<protein>
    <submittedName>
        <fullName evidence="3">Uncharacterized protein</fullName>
    </submittedName>
</protein>
<evidence type="ECO:0000313" key="4">
    <source>
        <dbReference type="Proteomes" id="UP000054740"/>
    </source>
</evidence>
<feature type="signal peptide" evidence="2">
    <location>
        <begin position="1"/>
        <end position="24"/>
    </location>
</feature>
<dbReference type="Proteomes" id="UP000054740">
    <property type="component" value="Unassembled WGS sequence"/>
</dbReference>
<keyword evidence="4" id="KW-1185">Reference proteome</keyword>
<keyword evidence="2" id="KW-0732">Signal</keyword>
<evidence type="ECO:0000256" key="1">
    <source>
        <dbReference type="SAM" id="MobiDB-lite"/>
    </source>
</evidence>
<evidence type="ECO:0000313" key="3">
    <source>
        <dbReference type="EMBL" id="SAL19335.1"/>
    </source>
</evidence>
<dbReference type="AlphaFoldDB" id="A0A158FHU7"/>
<organism evidence="3 4">
    <name type="scientific">Caballeronia cordobensis</name>
    <name type="common">Burkholderia cordobensis</name>
    <dbReference type="NCBI Taxonomy" id="1353886"/>
    <lineage>
        <taxon>Bacteria</taxon>
        <taxon>Pseudomonadati</taxon>
        <taxon>Pseudomonadota</taxon>
        <taxon>Betaproteobacteria</taxon>
        <taxon>Burkholderiales</taxon>
        <taxon>Burkholderiaceae</taxon>
        <taxon>Caballeronia</taxon>
    </lineage>
</organism>
<proteinExistence type="predicted"/>
<gene>
    <name evidence="3" type="ORF">AWB70_00937</name>
</gene>
<evidence type="ECO:0000256" key="2">
    <source>
        <dbReference type="SAM" id="SignalP"/>
    </source>
</evidence>
<accession>A0A158FHU7</accession>
<sequence length="86" mass="9194">MRTPRVLSTPIALVLLIGVMPARAAYSEHWMTNAEIAHAQPKSAAPQKPVKPAPKPPRHTVAATADDDPIAAFAHAGHAQHKTAHR</sequence>
<name>A0A158FHU7_CABCO</name>
<reference evidence="4" key="1">
    <citation type="submission" date="2016-01" db="EMBL/GenBank/DDBJ databases">
        <authorList>
            <person name="Peeters C."/>
        </authorList>
    </citation>
    <scope>NUCLEOTIDE SEQUENCE [LARGE SCALE GENOMIC DNA]</scope>
</reference>
<feature type="compositionally biased region" description="Low complexity" evidence="1">
    <location>
        <begin position="39"/>
        <end position="48"/>
    </location>
</feature>
<dbReference type="RefSeq" id="WP_053567846.1">
    <property type="nucleotide sequence ID" value="NZ_FCNY02000002.1"/>
</dbReference>
<dbReference type="EMBL" id="FCNY02000002">
    <property type="protein sequence ID" value="SAL19335.1"/>
    <property type="molecule type" value="Genomic_DNA"/>
</dbReference>
<feature type="region of interest" description="Disordered" evidence="1">
    <location>
        <begin position="37"/>
        <end position="86"/>
    </location>
</feature>
<feature type="chain" id="PRO_5011115659" evidence="2">
    <location>
        <begin position="25"/>
        <end position="86"/>
    </location>
</feature>